<reference evidence="2 3" key="1">
    <citation type="submission" date="2018-12" db="EMBL/GenBank/DDBJ databases">
        <authorList>
            <person name="Criscuolo A."/>
        </authorList>
    </citation>
    <scope>NUCLEOTIDE SEQUENCE [LARGE SCALE GENOMIC DNA]</scope>
    <source>
        <strain evidence="2">ACIP1116241</strain>
    </source>
</reference>
<dbReference type="Proteomes" id="UP000270743">
    <property type="component" value="Unassembled WGS sequence"/>
</dbReference>
<keyword evidence="3" id="KW-1185">Reference proteome</keyword>
<dbReference type="PROSITE" id="PS51318">
    <property type="entry name" value="TAT"/>
    <property type="match status" value="1"/>
</dbReference>
<sequence length="134" mass="14274">MDTIEHSGSTAPSQGNTVSRRNLLAASPAACLMAAIGGAYAAGAEAAGAAPVLTHTTLADQILHHVAEIERLLQDAAPEGVELTSVCWRVGADDFWASGDWIDPVDPRFYKLAHFRPQHRPDWWVQGMEGGEAA</sequence>
<dbReference type="AlphaFoldDB" id="A0A3S4ES43"/>
<evidence type="ECO:0000313" key="2">
    <source>
        <dbReference type="EMBL" id="VDS08863.1"/>
    </source>
</evidence>
<proteinExistence type="predicted"/>
<dbReference type="EMBL" id="UZWE01000030">
    <property type="protein sequence ID" value="VDS08863.1"/>
    <property type="molecule type" value="Genomic_DNA"/>
</dbReference>
<feature type="chain" id="PRO_5018565179" description="Tat (Twin-arginine translocation) pathway signal sequence" evidence="1">
    <location>
        <begin position="42"/>
        <end position="134"/>
    </location>
</feature>
<accession>A0A3S4ES43</accession>
<name>A0A3S4ES43_9RHOB</name>
<feature type="signal peptide" evidence="1">
    <location>
        <begin position="1"/>
        <end position="41"/>
    </location>
</feature>
<evidence type="ECO:0000313" key="3">
    <source>
        <dbReference type="Proteomes" id="UP000270743"/>
    </source>
</evidence>
<gene>
    <name evidence="2" type="ORF">PARHAE_02048</name>
</gene>
<dbReference type="InterPro" id="IPR006311">
    <property type="entry name" value="TAT_signal"/>
</dbReference>
<evidence type="ECO:0000256" key="1">
    <source>
        <dbReference type="SAM" id="SignalP"/>
    </source>
</evidence>
<evidence type="ECO:0008006" key="4">
    <source>
        <dbReference type="Google" id="ProtNLM"/>
    </source>
</evidence>
<keyword evidence="1" id="KW-0732">Signal</keyword>
<protein>
    <recommendedName>
        <fullName evidence="4">Tat (Twin-arginine translocation) pathway signal sequence</fullName>
    </recommendedName>
</protein>
<organism evidence="2 3">
    <name type="scientific">Paracoccus haematequi</name>
    <dbReference type="NCBI Taxonomy" id="2491866"/>
    <lineage>
        <taxon>Bacteria</taxon>
        <taxon>Pseudomonadati</taxon>
        <taxon>Pseudomonadota</taxon>
        <taxon>Alphaproteobacteria</taxon>
        <taxon>Rhodobacterales</taxon>
        <taxon>Paracoccaceae</taxon>
        <taxon>Paracoccus</taxon>
    </lineage>
</organism>